<dbReference type="PRINTS" id="PR00033">
    <property type="entry name" value="HTHASNC"/>
</dbReference>
<protein>
    <recommendedName>
        <fullName evidence="4">HTH asnC-type domain-containing protein</fullName>
    </recommendedName>
</protein>
<dbReference type="InterPro" id="IPR019887">
    <property type="entry name" value="Tscrpt_reg_AsnC/Lrp_C"/>
</dbReference>
<proteinExistence type="predicted"/>
<gene>
    <name evidence="5" type="ORF">KMAL_11310</name>
</gene>
<dbReference type="PROSITE" id="PS50956">
    <property type="entry name" value="HTH_ASNC_2"/>
    <property type="match status" value="1"/>
</dbReference>
<dbReference type="InterPro" id="IPR036390">
    <property type="entry name" value="WH_DNA-bd_sf"/>
</dbReference>
<dbReference type="PANTHER" id="PTHR30154:SF34">
    <property type="entry name" value="TRANSCRIPTIONAL REGULATOR AZLB"/>
    <property type="match status" value="1"/>
</dbReference>
<evidence type="ECO:0000313" key="5">
    <source>
        <dbReference type="EMBL" id="POF63224.1"/>
    </source>
</evidence>
<dbReference type="OrthoDB" id="9813313at2"/>
<evidence type="ECO:0000259" key="4">
    <source>
        <dbReference type="PROSITE" id="PS50956"/>
    </source>
</evidence>
<dbReference type="SUPFAM" id="SSF54909">
    <property type="entry name" value="Dimeric alpha+beta barrel"/>
    <property type="match status" value="1"/>
</dbReference>
<dbReference type="EMBL" id="POTC01000010">
    <property type="protein sequence ID" value="POF63224.1"/>
    <property type="molecule type" value="Genomic_DNA"/>
</dbReference>
<dbReference type="GO" id="GO:0043200">
    <property type="term" value="P:response to amino acid"/>
    <property type="evidence" value="ECO:0007669"/>
    <property type="project" value="TreeGrafter"/>
</dbReference>
<dbReference type="GO" id="GO:0006355">
    <property type="term" value="P:regulation of DNA-templated transcription"/>
    <property type="evidence" value="ECO:0007669"/>
    <property type="project" value="UniProtKB-ARBA"/>
</dbReference>
<dbReference type="InterPro" id="IPR019888">
    <property type="entry name" value="Tscrpt_reg_AsnC-like"/>
</dbReference>
<accession>A0A2S3W2V3</accession>
<sequence>MSTHRLDPHDLAIVRLLQEDAGRPQREIARRVNLSPPAVQRRIARMQKEGIIRRTVAIVDQAAVGFPITVLVNVTLTDDRSATVSAIKAFFRDAPEVQQCYCVTGTAGFILILLVPSMEDYEQRTARLLADNELVRSYHTMVVLDRVKTGTGVPL</sequence>
<dbReference type="Gene3D" id="1.10.10.10">
    <property type="entry name" value="Winged helix-like DNA-binding domain superfamily/Winged helix DNA-binding domain"/>
    <property type="match status" value="1"/>
</dbReference>
<dbReference type="InterPro" id="IPR011991">
    <property type="entry name" value="ArsR-like_HTH"/>
</dbReference>
<dbReference type="GO" id="GO:0043565">
    <property type="term" value="F:sequence-specific DNA binding"/>
    <property type="evidence" value="ECO:0007669"/>
    <property type="project" value="InterPro"/>
</dbReference>
<dbReference type="PANTHER" id="PTHR30154">
    <property type="entry name" value="LEUCINE-RESPONSIVE REGULATORY PROTEIN"/>
    <property type="match status" value="1"/>
</dbReference>
<keyword evidence="6" id="KW-1185">Reference proteome</keyword>
<dbReference type="Gene3D" id="3.30.70.920">
    <property type="match status" value="1"/>
</dbReference>
<reference evidence="5 6" key="1">
    <citation type="submission" date="2018-01" db="EMBL/GenBank/DDBJ databases">
        <title>Draft Genome Sequence of Komagataeibacter maltaceti LMG 1529, a Vinegar Producing Acetic Acid Bacterium Isolated from Malt Vinegar Brewery Acetifiers.</title>
        <authorList>
            <person name="Zhang Q."/>
            <person name="Hollensteiner J."/>
            <person name="Poehlein A."/>
            <person name="Daniel R."/>
        </authorList>
    </citation>
    <scope>NUCLEOTIDE SEQUENCE [LARGE SCALE GENOMIC DNA]</scope>
    <source>
        <strain evidence="5 6">LMG 1529</strain>
    </source>
</reference>
<dbReference type="InterPro" id="IPR019885">
    <property type="entry name" value="Tscrpt_reg_HTH_AsnC-type_CS"/>
</dbReference>
<dbReference type="SUPFAM" id="SSF46785">
    <property type="entry name" value="Winged helix' DNA-binding domain"/>
    <property type="match status" value="1"/>
</dbReference>
<dbReference type="AlphaFoldDB" id="A0A2S3W2V3"/>
<comment type="caution">
    <text evidence="5">The sequence shown here is derived from an EMBL/GenBank/DDBJ whole genome shotgun (WGS) entry which is preliminary data.</text>
</comment>
<dbReference type="InterPro" id="IPR000485">
    <property type="entry name" value="AsnC-type_HTH_dom"/>
</dbReference>
<dbReference type="RefSeq" id="WP_110094811.1">
    <property type="nucleotide sequence ID" value="NZ_NKUE01000011.1"/>
</dbReference>
<evidence type="ECO:0000256" key="3">
    <source>
        <dbReference type="ARBA" id="ARBA00023163"/>
    </source>
</evidence>
<feature type="domain" description="HTH asnC-type" evidence="4">
    <location>
        <begin position="6"/>
        <end position="67"/>
    </location>
</feature>
<dbReference type="SMART" id="SM00344">
    <property type="entry name" value="HTH_ASNC"/>
    <property type="match status" value="1"/>
</dbReference>
<keyword evidence="3" id="KW-0804">Transcription</keyword>
<dbReference type="GO" id="GO:0005829">
    <property type="term" value="C:cytosol"/>
    <property type="evidence" value="ECO:0007669"/>
    <property type="project" value="TreeGrafter"/>
</dbReference>
<evidence type="ECO:0000313" key="6">
    <source>
        <dbReference type="Proteomes" id="UP000237344"/>
    </source>
</evidence>
<evidence type="ECO:0000256" key="2">
    <source>
        <dbReference type="ARBA" id="ARBA00023125"/>
    </source>
</evidence>
<dbReference type="Proteomes" id="UP000237344">
    <property type="component" value="Unassembled WGS sequence"/>
</dbReference>
<dbReference type="InterPro" id="IPR011008">
    <property type="entry name" value="Dimeric_a/b-barrel"/>
</dbReference>
<dbReference type="InterPro" id="IPR036388">
    <property type="entry name" value="WH-like_DNA-bd_sf"/>
</dbReference>
<evidence type="ECO:0000256" key="1">
    <source>
        <dbReference type="ARBA" id="ARBA00023015"/>
    </source>
</evidence>
<dbReference type="Pfam" id="PF01037">
    <property type="entry name" value="AsnC_trans_reg"/>
    <property type="match status" value="1"/>
</dbReference>
<keyword evidence="1" id="KW-0805">Transcription regulation</keyword>
<dbReference type="CDD" id="cd00090">
    <property type="entry name" value="HTH_ARSR"/>
    <property type="match status" value="1"/>
</dbReference>
<keyword evidence="2" id="KW-0238">DNA-binding</keyword>
<organism evidence="5 6">
    <name type="scientific">Novacetimonas maltaceti</name>
    <dbReference type="NCBI Taxonomy" id="1203393"/>
    <lineage>
        <taxon>Bacteria</taxon>
        <taxon>Pseudomonadati</taxon>
        <taxon>Pseudomonadota</taxon>
        <taxon>Alphaproteobacteria</taxon>
        <taxon>Acetobacterales</taxon>
        <taxon>Acetobacteraceae</taxon>
        <taxon>Novacetimonas</taxon>
    </lineage>
</organism>
<dbReference type="Pfam" id="PF13412">
    <property type="entry name" value="HTH_24"/>
    <property type="match status" value="1"/>
</dbReference>
<dbReference type="PROSITE" id="PS00519">
    <property type="entry name" value="HTH_ASNC_1"/>
    <property type="match status" value="1"/>
</dbReference>
<name>A0A2S3W2V3_9PROT</name>